<dbReference type="SUPFAM" id="SSF53098">
    <property type="entry name" value="Ribonuclease H-like"/>
    <property type="match status" value="1"/>
</dbReference>
<comment type="caution">
    <text evidence="2">The sequence shown here is derived from an EMBL/GenBank/DDBJ whole genome shotgun (WGS) entry which is preliminary data.</text>
</comment>
<reference evidence="2 3" key="1">
    <citation type="submission" date="2016-03" db="EMBL/GenBank/DDBJ databases">
        <title>EvidentialGene: Evidence-directed Construction of Genes on Genomes.</title>
        <authorList>
            <person name="Gilbert D.G."/>
            <person name="Choi J.-H."/>
            <person name="Mockaitis K."/>
            <person name="Colbourne J."/>
            <person name="Pfrender M."/>
        </authorList>
    </citation>
    <scope>NUCLEOTIDE SEQUENCE [LARGE SCALE GENOMIC DNA]</scope>
    <source>
        <strain evidence="2 3">Xinb3</strain>
        <tissue evidence="2">Complete organism</tissue>
    </source>
</reference>
<dbReference type="STRING" id="35525.A0A164G0S1"/>
<feature type="domain" description="Integrase catalytic" evidence="1">
    <location>
        <begin position="80"/>
        <end position="243"/>
    </location>
</feature>
<dbReference type="Proteomes" id="UP000076858">
    <property type="component" value="Unassembled WGS sequence"/>
</dbReference>
<sequence>HPPILPGKHVLAEAIIIAIHNEEHHVGTDFLHSKARQHFWILQGKELAKKIRFKCSTCIKTRAKLATQKIGDLPAARLDSYSAPFTHVTLDYFGPVETSAYRGRITKRYGLPLSCCVTRYVYLDLAQSLSMPDFLYCFRRFVGEYAKPSEVFSDNGTNFVGAEKEMVAAVRELQMDDKFQEFVQTKSIVWKFQPPSAPHFGGSHESLVESLKRALYRALDTEKASLRYPTDEMLRTLLKEVSG</sequence>
<feature type="non-terminal residue" evidence="2">
    <location>
        <position position="243"/>
    </location>
</feature>
<accession>A0A164G0S1</accession>
<protein>
    <recommendedName>
        <fullName evidence="1">Integrase catalytic domain-containing protein</fullName>
    </recommendedName>
</protein>
<gene>
    <name evidence="2" type="ORF">APZ42_006231</name>
</gene>
<evidence type="ECO:0000313" key="2">
    <source>
        <dbReference type="EMBL" id="KZR98378.1"/>
    </source>
</evidence>
<organism evidence="2 3">
    <name type="scientific">Daphnia magna</name>
    <dbReference type="NCBI Taxonomy" id="35525"/>
    <lineage>
        <taxon>Eukaryota</taxon>
        <taxon>Metazoa</taxon>
        <taxon>Ecdysozoa</taxon>
        <taxon>Arthropoda</taxon>
        <taxon>Crustacea</taxon>
        <taxon>Branchiopoda</taxon>
        <taxon>Diplostraca</taxon>
        <taxon>Cladocera</taxon>
        <taxon>Anomopoda</taxon>
        <taxon>Daphniidae</taxon>
        <taxon>Daphnia</taxon>
    </lineage>
</organism>
<evidence type="ECO:0000259" key="1">
    <source>
        <dbReference type="PROSITE" id="PS50994"/>
    </source>
</evidence>
<dbReference type="GO" id="GO:0003676">
    <property type="term" value="F:nucleic acid binding"/>
    <property type="evidence" value="ECO:0007669"/>
    <property type="project" value="InterPro"/>
</dbReference>
<dbReference type="PANTHER" id="PTHR47331:SF1">
    <property type="entry name" value="GAG-LIKE PROTEIN"/>
    <property type="match status" value="1"/>
</dbReference>
<dbReference type="PROSITE" id="PS50994">
    <property type="entry name" value="INTEGRASE"/>
    <property type="match status" value="1"/>
</dbReference>
<dbReference type="PANTHER" id="PTHR47331">
    <property type="entry name" value="PHD-TYPE DOMAIN-CONTAINING PROTEIN"/>
    <property type="match status" value="1"/>
</dbReference>
<keyword evidence="3" id="KW-1185">Reference proteome</keyword>
<name>A0A164G0S1_9CRUS</name>
<dbReference type="InterPro" id="IPR012337">
    <property type="entry name" value="RNaseH-like_sf"/>
</dbReference>
<evidence type="ECO:0000313" key="3">
    <source>
        <dbReference type="Proteomes" id="UP000076858"/>
    </source>
</evidence>
<dbReference type="Gene3D" id="3.30.420.10">
    <property type="entry name" value="Ribonuclease H-like superfamily/Ribonuclease H"/>
    <property type="match status" value="1"/>
</dbReference>
<dbReference type="InterPro" id="IPR001584">
    <property type="entry name" value="Integrase_cat-core"/>
</dbReference>
<dbReference type="AlphaFoldDB" id="A0A164G0S1"/>
<feature type="non-terminal residue" evidence="2">
    <location>
        <position position="1"/>
    </location>
</feature>
<dbReference type="EMBL" id="LRGB01017296">
    <property type="protein sequence ID" value="KZR98378.1"/>
    <property type="molecule type" value="Genomic_DNA"/>
</dbReference>
<proteinExistence type="predicted"/>
<dbReference type="GO" id="GO:0015074">
    <property type="term" value="P:DNA integration"/>
    <property type="evidence" value="ECO:0007669"/>
    <property type="project" value="InterPro"/>
</dbReference>
<dbReference type="OrthoDB" id="6375653at2759"/>
<dbReference type="InterPro" id="IPR036397">
    <property type="entry name" value="RNaseH_sf"/>
</dbReference>